<protein>
    <recommendedName>
        <fullName evidence="4">Type-4 uracil-DNA glycosylase</fullName>
        <ecNumber evidence="3">3.2.2.27</ecNumber>
    </recommendedName>
</protein>
<keyword evidence="8 13" id="KW-0378">Hydrolase</keyword>
<keyword evidence="11" id="KW-0234">DNA repair</keyword>
<reference evidence="13 14" key="1">
    <citation type="journal article" date="2012" name="BMC Genomics">
        <title>Genome-guided analysis of physiological and morphological traits of the fermentative acetate oxidizer Thermacetogenium phaeum.</title>
        <authorList>
            <person name="Oehler D."/>
            <person name="Poehlein A."/>
            <person name="Leimbach A."/>
            <person name="Muller N."/>
            <person name="Daniel R."/>
            <person name="Gottschalk G."/>
            <person name="Schink B."/>
        </authorList>
    </citation>
    <scope>NUCLEOTIDE SEQUENCE [LARGE SCALE GENOMIC DNA]</scope>
    <source>
        <strain evidence="14">ATCC BAA-254 / DSM 26808 / PB</strain>
    </source>
</reference>
<gene>
    <name evidence="13" type="primary">udgA</name>
    <name evidence="13" type="ordered locus">Tph_c10020</name>
</gene>
<dbReference type="Proteomes" id="UP000000467">
    <property type="component" value="Chromosome"/>
</dbReference>
<proteinExistence type="inferred from homology"/>
<evidence type="ECO:0000256" key="6">
    <source>
        <dbReference type="ARBA" id="ARBA00022723"/>
    </source>
</evidence>
<accession>K4LGY0</accession>
<dbReference type="STRING" id="1089553.Tph_c10020"/>
<evidence type="ECO:0000256" key="4">
    <source>
        <dbReference type="ARBA" id="ARBA00019403"/>
    </source>
</evidence>
<evidence type="ECO:0000313" key="13">
    <source>
        <dbReference type="EMBL" id="AFV11225.1"/>
    </source>
</evidence>
<keyword evidence="10" id="KW-0411">Iron-sulfur</keyword>
<keyword evidence="7" id="KW-0227">DNA damage</keyword>
<evidence type="ECO:0000256" key="1">
    <source>
        <dbReference type="ARBA" id="ARBA00001400"/>
    </source>
</evidence>
<dbReference type="OrthoDB" id="5290748at2"/>
<dbReference type="InterPro" id="IPR005273">
    <property type="entry name" value="Ura-DNA_glyco_family4"/>
</dbReference>
<name>K4LGY0_THEPS</name>
<evidence type="ECO:0000256" key="10">
    <source>
        <dbReference type="ARBA" id="ARBA00023014"/>
    </source>
</evidence>
<dbReference type="SMART" id="SM00986">
    <property type="entry name" value="UDG"/>
    <property type="match status" value="1"/>
</dbReference>
<dbReference type="GO" id="GO:0004844">
    <property type="term" value="F:uracil DNA N-glycosylase activity"/>
    <property type="evidence" value="ECO:0007669"/>
    <property type="project" value="UniProtKB-EC"/>
</dbReference>
<evidence type="ECO:0000313" key="14">
    <source>
        <dbReference type="Proteomes" id="UP000000467"/>
    </source>
</evidence>
<keyword evidence="14" id="KW-1185">Reference proteome</keyword>
<dbReference type="PANTHER" id="PTHR33693">
    <property type="entry name" value="TYPE-5 URACIL-DNA GLYCOSYLASE"/>
    <property type="match status" value="1"/>
</dbReference>
<dbReference type="GO" id="GO:0006281">
    <property type="term" value="P:DNA repair"/>
    <property type="evidence" value="ECO:0007669"/>
    <property type="project" value="UniProtKB-KW"/>
</dbReference>
<comment type="similarity">
    <text evidence="2">Belongs to the uracil-DNA glycosylase (UDG) superfamily. Type 4 (UDGa) family.</text>
</comment>
<dbReference type="SMART" id="SM00987">
    <property type="entry name" value="UreE_C"/>
    <property type="match status" value="1"/>
</dbReference>
<dbReference type="HOGENOM" id="CLU_044815_1_3_9"/>
<dbReference type="KEGG" id="tpz:Tph_c10020"/>
<dbReference type="PANTHER" id="PTHR33693:SF1">
    <property type="entry name" value="TYPE-4 URACIL-DNA GLYCOSYLASE"/>
    <property type="match status" value="1"/>
</dbReference>
<comment type="catalytic activity">
    <reaction evidence="1">
        <text>Hydrolyzes single-stranded DNA or mismatched double-stranded DNA and polynucleotides, releasing free uracil.</text>
        <dbReference type="EC" id="3.2.2.27"/>
    </reaction>
</comment>
<keyword evidence="9" id="KW-0408">Iron</keyword>
<dbReference type="GO" id="GO:0051539">
    <property type="term" value="F:4 iron, 4 sulfur cluster binding"/>
    <property type="evidence" value="ECO:0007669"/>
    <property type="project" value="UniProtKB-KW"/>
</dbReference>
<dbReference type="EC" id="3.2.2.27" evidence="3"/>
<dbReference type="eggNOG" id="COG1573">
    <property type="taxonomic scope" value="Bacteria"/>
</dbReference>
<dbReference type="SUPFAM" id="SSF52141">
    <property type="entry name" value="Uracil-DNA glycosylase-like"/>
    <property type="match status" value="1"/>
</dbReference>
<evidence type="ECO:0000256" key="3">
    <source>
        <dbReference type="ARBA" id="ARBA00012030"/>
    </source>
</evidence>
<evidence type="ECO:0000256" key="7">
    <source>
        <dbReference type="ARBA" id="ARBA00022763"/>
    </source>
</evidence>
<dbReference type="NCBIfam" id="TIGR00758">
    <property type="entry name" value="UDG_fam4"/>
    <property type="match status" value="1"/>
</dbReference>
<evidence type="ECO:0000256" key="8">
    <source>
        <dbReference type="ARBA" id="ARBA00022801"/>
    </source>
</evidence>
<dbReference type="RefSeq" id="WP_015050106.1">
    <property type="nucleotide sequence ID" value="NC_018870.1"/>
</dbReference>
<dbReference type="AlphaFoldDB" id="K4LGY0"/>
<dbReference type="InterPro" id="IPR036895">
    <property type="entry name" value="Uracil-DNA_glycosylase-like_sf"/>
</dbReference>
<dbReference type="EMBL" id="CP003732">
    <property type="protein sequence ID" value="AFV11225.1"/>
    <property type="molecule type" value="Genomic_DNA"/>
</dbReference>
<keyword evidence="13" id="KW-0326">Glycosidase</keyword>
<evidence type="ECO:0000256" key="5">
    <source>
        <dbReference type="ARBA" id="ARBA00022485"/>
    </source>
</evidence>
<evidence type="ECO:0000256" key="11">
    <source>
        <dbReference type="ARBA" id="ARBA00023204"/>
    </source>
</evidence>
<evidence type="ECO:0000256" key="2">
    <source>
        <dbReference type="ARBA" id="ARBA00006521"/>
    </source>
</evidence>
<dbReference type="InterPro" id="IPR005122">
    <property type="entry name" value="Uracil-DNA_glycosylase-like"/>
</dbReference>
<keyword evidence="6" id="KW-0479">Metal-binding</keyword>
<feature type="domain" description="Uracil-DNA glycosylase-like" evidence="12">
    <location>
        <begin position="37"/>
        <end position="183"/>
    </location>
</feature>
<dbReference type="GO" id="GO:0046872">
    <property type="term" value="F:metal ion binding"/>
    <property type="evidence" value="ECO:0007669"/>
    <property type="project" value="UniProtKB-KW"/>
</dbReference>
<dbReference type="InterPro" id="IPR051536">
    <property type="entry name" value="UDG_Type-4/5"/>
</dbReference>
<sequence>MDWLPQLDRCNTIQELQDVCLQCRRCGLRENSKRVVFGEGNENSRLMLVGEAPGAEEERLGRPFVGAAGKLLNKILAAAGFRREDLYITNIAKCRPPGNRLPRKDEADSCYVYLVRQIELIKPRLIVCLGTLATQYLIHHQVKVSAVRGQVFEKGGIKIIATYHPAALLRDPGKKKPAWQDFQLIRNLYRECLEKNE</sequence>
<evidence type="ECO:0000259" key="12">
    <source>
        <dbReference type="SMART" id="SM00986"/>
    </source>
</evidence>
<evidence type="ECO:0000256" key="9">
    <source>
        <dbReference type="ARBA" id="ARBA00023004"/>
    </source>
</evidence>
<organism evidence="13 14">
    <name type="scientific">Thermacetogenium phaeum (strain ATCC BAA-254 / DSM 26808 / PB)</name>
    <dbReference type="NCBI Taxonomy" id="1089553"/>
    <lineage>
        <taxon>Bacteria</taxon>
        <taxon>Bacillati</taxon>
        <taxon>Bacillota</taxon>
        <taxon>Clostridia</taxon>
        <taxon>Thermoanaerobacterales</taxon>
        <taxon>Thermoanaerobacteraceae</taxon>
        <taxon>Thermacetogenium</taxon>
    </lineage>
</organism>
<dbReference type="CDD" id="cd10030">
    <property type="entry name" value="UDG-F4_TTUDGA_SPO1dp_like"/>
    <property type="match status" value="1"/>
</dbReference>
<keyword evidence="5" id="KW-0004">4Fe-4S</keyword>
<dbReference type="Pfam" id="PF03167">
    <property type="entry name" value="UDG"/>
    <property type="match status" value="1"/>
</dbReference>
<dbReference type="Gene3D" id="3.40.470.10">
    <property type="entry name" value="Uracil-DNA glycosylase-like domain"/>
    <property type="match status" value="1"/>
</dbReference>